<dbReference type="Proteomes" id="UP000238362">
    <property type="component" value="Unassembled WGS sequence"/>
</dbReference>
<dbReference type="EMBL" id="PVNH01000014">
    <property type="protein sequence ID" value="PRX43621.1"/>
    <property type="molecule type" value="Genomic_DNA"/>
</dbReference>
<evidence type="ECO:0000259" key="1">
    <source>
        <dbReference type="Pfam" id="PF03551"/>
    </source>
</evidence>
<organism evidence="2 3">
    <name type="scientific">Prauserella shujinwangii</name>
    <dbReference type="NCBI Taxonomy" id="1453103"/>
    <lineage>
        <taxon>Bacteria</taxon>
        <taxon>Bacillati</taxon>
        <taxon>Actinomycetota</taxon>
        <taxon>Actinomycetes</taxon>
        <taxon>Pseudonocardiales</taxon>
        <taxon>Pseudonocardiaceae</taxon>
        <taxon>Prauserella</taxon>
    </lineage>
</organism>
<dbReference type="SUPFAM" id="SSF46785">
    <property type="entry name" value="Winged helix' DNA-binding domain"/>
    <property type="match status" value="1"/>
</dbReference>
<dbReference type="InterPro" id="IPR005149">
    <property type="entry name" value="Tscrpt_reg_PadR_N"/>
</dbReference>
<dbReference type="Gene3D" id="1.10.10.10">
    <property type="entry name" value="Winged helix-like DNA-binding domain superfamily/Winged helix DNA-binding domain"/>
    <property type="match status" value="1"/>
</dbReference>
<dbReference type="InterPro" id="IPR036388">
    <property type="entry name" value="WH-like_DNA-bd_sf"/>
</dbReference>
<dbReference type="Pfam" id="PF03551">
    <property type="entry name" value="PadR"/>
    <property type="match status" value="1"/>
</dbReference>
<gene>
    <name evidence="2" type="ORF">B0I33_11482</name>
</gene>
<dbReference type="PANTHER" id="PTHR33169">
    <property type="entry name" value="PADR-FAMILY TRANSCRIPTIONAL REGULATOR"/>
    <property type="match status" value="1"/>
</dbReference>
<evidence type="ECO:0000313" key="2">
    <source>
        <dbReference type="EMBL" id="PRX43621.1"/>
    </source>
</evidence>
<accession>A0A2T0LKY5</accession>
<protein>
    <submittedName>
        <fullName evidence="2">PadR family transcriptional regulator</fullName>
    </submittedName>
</protein>
<reference evidence="2 3" key="1">
    <citation type="submission" date="2018-03" db="EMBL/GenBank/DDBJ databases">
        <title>Genomic Encyclopedia of Type Strains, Phase III (KMG-III): the genomes of soil and plant-associated and newly described type strains.</title>
        <authorList>
            <person name="Whitman W."/>
        </authorList>
    </citation>
    <scope>NUCLEOTIDE SEQUENCE [LARGE SCALE GENOMIC DNA]</scope>
    <source>
        <strain evidence="2 3">CGMCC 4.7125</strain>
    </source>
</reference>
<keyword evidence="3" id="KW-1185">Reference proteome</keyword>
<name>A0A2T0LKY5_9PSEU</name>
<dbReference type="InterPro" id="IPR036390">
    <property type="entry name" value="WH_DNA-bd_sf"/>
</dbReference>
<sequence>MVLVRAEPRGRRTQWLRGVLDLAVLALLAETGEDYGYTLLQRLAKAGLPDVQAGTLYPLLNRLAADGLVRAEWRAGAGGPGRKFFALTDEGRTALTERGAEWTDFARNAVALVERGMRA</sequence>
<dbReference type="PANTHER" id="PTHR33169:SF14">
    <property type="entry name" value="TRANSCRIPTIONAL REGULATOR RV3488"/>
    <property type="match status" value="1"/>
</dbReference>
<evidence type="ECO:0000313" key="3">
    <source>
        <dbReference type="Proteomes" id="UP000238362"/>
    </source>
</evidence>
<comment type="caution">
    <text evidence="2">The sequence shown here is derived from an EMBL/GenBank/DDBJ whole genome shotgun (WGS) entry which is preliminary data.</text>
</comment>
<feature type="domain" description="Transcription regulator PadR N-terminal" evidence="1">
    <location>
        <begin position="24"/>
        <end position="97"/>
    </location>
</feature>
<dbReference type="AlphaFoldDB" id="A0A2T0LKY5"/>
<dbReference type="InterPro" id="IPR052509">
    <property type="entry name" value="Metal_resp_DNA-bind_regulator"/>
</dbReference>
<proteinExistence type="predicted"/>